<evidence type="ECO:0000313" key="2">
    <source>
        <dbReference type="Proteomes" id="UP000013111"/>
    </source>
</evidence>
<name>A0A830ZXP2_ERWAM</name>
<accession>A0A830ZXP2</accession>
<dbReference type="EMBL" id="CAPB01000008">
    <property type="protein sequence ID" value="CCO93038.1"/>
    <property type="molecule type" value="Genomic_DNA"/>
</dbReference>
<proteinExistence type="predicted"/>
<gene>
    <name evidence="1" type="ORF">BN437_1085</name>
</gene>
<dbReference type="Proteomes" id="UP000013111">
    <property type="component" value="Unassembled WGS sequence"/>
</dbReference>
<organism evidence="1 2">
    <name type="scientific">Erwinia amylovora NBRC 12687 = CFBP 1232</name>
    <dbReference type="NCBI Taxonomy" id="1219359"/>
    <lineage>
        <taxon>Bacteria</taxon>
        <taxon>Pseudomonadati</taxon>
        <taxon>Pseudomonadota</taxon>
        <taxon>Gammaproteobacteria</taxon>
        <taxon>Enterobacterales</taxon>
        <taxon>Erwiniaceae</taxon>
        <taxon>Erwinia</taxon>
    </lineage>
</organism>
<reference evidence="1 2" key="1">
    <citation type="submission" date="2012-11" db="EMBL/GenBank/DDBJ databases">
        <authorList>
            <person name="Linke B."/>
        </authorList>
    </citation>
    <scope>NUCLEOTIDE SEQUENCE [LARGE SCALE GENOMIC DNA]</scope>
    <source>
        <strain evidence="2">CFBP 1232</strain>
    </source>
</reference>
<evidence type="ECO:0000313" key="1">
    <source>
        <dbReference type="EMBL" id="CCO93038.1"/>
    </source>
</evidence>
<dbReference type="AlphaFoldDB" id="A0A830ZXP2"/>
<reference evidence="1 2" key="2">
    <citation type="submission" date="2013-04" db="EMBL/GenBank/DDBJ databases">
        <title>Comparative genomics of 12 strains of Erwinia amylovora identifies a pan-genome with a large conserved core and provides insights into host specificity.</title>
        <authorList>
            <person name="Mann R.A."/>
            <person name="Smits T.H.M."/>
            <person name="Buehlmann A."/>
            <person name="Blom J."/>
            <person name="Goesmann A."/>
            <person name="Frey J.E."/>
            <person name="Plummer K.M."/>
            <person name="Beer S.V."/>
            <person name="Luck J."/>
            <person name="Duffy B."/>
            <person name="Rodoni B."/>
        </authorList>
    </citation>
    <scope>NUCLEOTIDE SEQUENCE [LARGE SCALE GENOMIC DNA]</scope>
    <source>
        <strain evidence="2">CFBP 1232</strain>
    </source>
</reference>
<protein>
    <submittedName>
        <fullName evidence="1">Uncharacterized protein</fullName>
    </submittedName>
</protein>
<comment type="caution">
    <text evidence="1">The sequence shown here is derived from an EMBL/GenBank/DDBJ whole genome shotgun (WGS) entry which is preliminary data.</text>
</comment>
<sequence length="30" mass="3446">MMLSDKLFRPSVSPYWQVIYLLSDPGGNKC</sequence>